<dbReference type="OrthoDB" id="4119890at2"/>
<keyword evidence="3" id="KW-1185">Reference proteome</keyword>
<dbReference type="Proteomes" id="UP000245166">
    <property type="component" value="Unassembled WGS sequence"/>
</dbReference>
<dbReference type="CDD" id="cd04301">
    <property type="entry name" value="NAT_SF"/>
    <property type="match status" value="1"/>
</dbReference>
<dbReference type="GO" id="GO:0016747">
    <property type="term" value="F:acyltransferase activity, transferring groups other than amino-acyl groups"/>
    <property type="evidence" value="ECO:0007669"/>
    <property type="project" value="InterPro"/>
</dbReference>
<evidence type="ECO:0000259" key="1">
    <source>
        <dbReference type="PROSITE" id="PS51186"/>
    </source>
</evidence>
<gene>
    <name evidence="2" type="ORF">C8046_09375</name>
</gene>
<dbReference type="AlphaFoldDB" id="A0A2U1ZV04"/>
<evidence type="ECO:0000313" key="3">
    <source>
        <dbReference type="Proteomes" id="UP000245166"/>
    </source>
</evidence>
<name>A0A2U1ZV04_9MICO</name>
<dbReference type="EMBL" id="PYHR01000002">
    <property type="protein sequence ID" value="PWD50827.1"/>
    <property type="molecule type" value="Genomic_DNA"/>
</dbReference>
<dbReference type="InterPro" id="IPR016181">
    <property type="entry name" value="Acyl_CoA_acyltransferase"/>
</dbReference>
<proteinExistence type="predicted"/>
<feature type="domain" description="N-acetyltransferase" evidence="1">
    <location>
        <begin position="21"/>
        <end position="204"/>
    </location>
</feature>
<dbReference type="PROSITE" id="PS51186">
    <property type="entry name" value="GNAT"/>
    <property type="match status" value="1"/>
</dbReference>
<dbReference type="RefSeq" id="WP_109229209.1">
    <property type="nucleotide sequence ID" value="NZ_PYHR01000002.1"/>
</dbReference>
<dbReference type="SUPFAM" id="SSF55729">
    <property type="entry name" value="Acyl-CoA N-acyltransferases (Nat)"/>
    <property type="match status" value="1"/>
</dbReference>
<evidence type="ECO:0000313" key="2">
    <source>
        <dbReference type="EMBL" id="PWD50827.1"/>
    </source>
</evidence>
<dbReference type="Gene3D" id="3.40.630.30">
    <property type="match status" value="1"/>
</dbReference>
<organism evidence="2 3">
    <name type="scientific">Serinibacter arcticus</name>
    <dbReference type="NCBI Taxonomy" id="1655435"/>
    <lineage>
        <taxon>Bacteria</taxon>
        <taxon>Bacillati</taxon>
        <taxon>Actinomycetota</taxon>
        <taxon>Actinomycetes</taxon>
        <taxon>Micrococcales</taxon>
        <taxon>Beutenbergiaceae</taxon>
        <taxon>Serinibacter</taxon>
    </lineage>
</organism>
<sequence>MPVTGPGSAVIIVGMTLPDDITVVPLPHPADPWLVEGMVQVTREAMLADAGDDDGAPTVRELAELVLPTAYRRRPTVVALDGRAGERPSAVVGHGYASLPLTDNLHLALVGVAVRPAHRRRGIGAALWEQVLATVRAEGRTTCLAATEHPADVPADPALRVEAATGSGVVGVDAATRFLQARGFALAQVERRSRLEVPMGPDDAERLAAMVAAGRERQVGYDVVSWHGRVPDRWLGDVAELFRRMSTDVPLGELDHVEEVWDAARVRTAFDEHAARGLVPWVSAIRHVATDTLVAFTVLLVPDERPEIAYQEDTIVMVEHRGRRLGAWVKQANYLNLTAGDPACGGC</sequence>
<dbReference type="Pfam" id="PF00583">
    <property type="entry name" value="Acetyltransf_1"/>
    <property type="match status" value="1"/>
</dbReference>
<comment type="caution">
    <text evidence="2">The sequence shown here is derived from an EMBL/GenBank/DDBJ whole genome shotgun (WGS) entry which is preliminary data.</text>
</comment>
<dbReference type="InterPro" id="IPR000182">
    <property type="entry name" value="GNAT_dom"/>
</dbReference>
<accession>A0A2U1ZV04</accession>
<protein>
    <submittedName>
        <fullName evidence="2">GNAT family N-acetyltransferase</fullName>
    </submittedName>
</protein>
<reference evidence="2 3" key="1">
    <citation type="submission" date="2018-03" db="EMBL/GenBank/DDBJ databases">
        <title>Genome assembly of novel Miniimonas species PCH200.</title>
        <authorList>
            <person name="Thakur V."/>
            <person name="Kumar V."/>
            <person name="Singh D."/>
        </authorList>
    </citation>
    <scope>NUCLEOTIDE SEQUENCE [LARGE SCALE GENOMIC DNA]</scope>
    <source>
        <strain evidence="2 3">PCH200</strain>
    </source>
</reference>